<reference evidence="2" key="1">
    <citation type="journal article" date="2022" name="Mol. Ecol. Resour.">
        <title>The genomes of chicory, endive, great burdock and yacon provide insights into Asteraceae palaeo-polyploidization history and plant inulin production.</title>
        <authorList>
            <person name="Fan W."/>
            <person name="Wang S."/>
            <person name="Wang H."/>
            <person name="Wang A."/>
            <person name="Jiang F."/>
            <person name="Liu H."/>
            <person name="Zhao H."/>
            <person name="Xu D."/>
            <person name="Zhang Y."/>
        </authorList>
    </citation>
    <scope>NUCLEOTIDE SEQUENCE [LARGE SCALE GENOMIC DNA]</scope>
    <source>
        <strain evidence="2">cv. Punajuju</strain>
    </source>
</reference>
<evidence type="ECO:0000313" key="1">
    <source>
        <dbReference type="EMBL" id="KAI3751960.1"/>
    </source>
</evidence>
<evidence type="ECO:0000313" key="2">
    <source>
        <dbReference type="Proteomes" id="UP001055811"/>
    </source>
</evidence>
<dbReference type="Proteomes" id="UP001055811">
    <property type="component" value="Linkage Group LG04"/>
</dbReference>
<protein>
    <submittedName>
        <fullName evidence="1">Uncharacterized protein</fullName>
    </submittedName>
</protein>
<comment type="caution">
    <text evidence="1">The sequence shown here is derived from an EMBL/GenBank/DDBJ whole genome shotgun (WGS) entry which is preliminary data.</text>
</comment>
<accession>A0ACB9DZW9</accession>
<organism evidence="1 2">
    <name type="scientific">Cichorium intybus</name>
    <name type="common">Chicory</name>
    <dbReference type="NCBI Taxonomy" id="13427"/>
    <lineage>
        <taxon>Eukaryota</taxon>
        <taxon>Viridiplantae</taxon>
        <taxon>Streptophyta</taxon>
        <taxon>Embryophyta</taxon>
        <taxon>Tracheophyta</taxon>
        <taxon>Spermatophyta</taxon>
        <taxon>Magnoliopsida</taxon>
        <taxon>eudicotyledons</taxon>
        <taxon>Gunneridae</taxon>
        <taxon>Pentapetalae</taxon>
        <taxon>asterids</taxon>
        <taxon>campanulids</taxon>
        <taxon>Asterales</taxon>
        <taxon>Asteraceae</taxon>
        <taxon>Cichorioideae</taxon>
        <taxon>Cichorieae</taxon>
        <taxon>Cichoriinae</taxon>
        <taxon>Cichorium</taxon>
    </lineage>
</organism>
<keyword evidence="2" id="KW-1185">Reference proteome</keyword>
<dbReference type="EMBL" id="CM042012">
    <property type="protein sequence ID" value="KAI3751960.1"/>
    <property type="molecule type" value="Genomic_DNA"/>
</dbReference>
<name>A0ACB9DZW9_CICIN</name>
<gene>
    <name evidence="1" type="ORF">L2E82_23054</name>
</gene>
<sequence>MMTRMKNKGNRASYRSSNVRKSKRNKKIQIYELEIRPLKNVGNDGSKNSHQRATTIAPSSSFSISVQAFFLDGKKKRRPHYPLEQEHALLWEKLRRRNIAKEDRSKLISDALRKMKGKIPANCRVPCFLSCTSDLC</sequence>
<reference evidence="1 2" key="2">
    <citation type="journal article" date="2022" name="Mol. Ecol. Resour.">
        <title>The genomes of chicory, endive, great burdock and yacon provide insights into Asteraceae paleo-polyploidization history and plant inulin production.</title>
        <authorList>
            <person name="Fan W."/>
            <person name="Wang S."/>
            <person name="Wang H."/>
            <person name="Wang A."/>
            <person name="Jiang F."/>
            <person name="Liu H."/>
            <person name="Zhao H."/>
            <person name="Xu D."/>
            <person name="Zhang Y."/>
        </authorList>
    </citation>
    <scope>NUCLEOTIDE SEQUENCE [LARGE SCALE GENOMIC DNA]</scope>
    <source>
        <strain evidence="2">cv. Punajuju</strain>
        <tissue evidence="1">Leaves</tissue>
    </source>
</reference>
<proteinExistence type="predicted"/>